<proteinExistence type="predicted"/>
<dbReference type="PANTHER" id="PTHR48175">
    <property type="entry name" value="OS04G0581700 PROTEIN"/>
    <property type="match status" value="1"/>
</dbReference>
<organism evidence="1 2">
    <name type="scientific">Lupinus angustifolius</name>
    <name type="common">Narrow-leaved blue lupine</name>
    <dbReference type="NCBI Taxonomy" id="3871"/>
    <lineage>
        <taxon>Eukaryota</taxon>
        <taxon>Viridiplantae</taxon>
        <taxon>Streptophyta</taxon>
        <taxon>Embryophyta</taxon>
        <taxon>Tracheophyta</taxon>
        <taxon>Spermatophyta</taxon>
        <taxon>Magnoliopsida</taxon>
        <taxon>eudicotyledons</taxon>
        <taxon>Gunneridae</taxon>
        <taxon>Pentapetalae</taxon>
        <taxon>rosids</taxon>
        <taxon>fabids</taxon>
        <taxon>Fabales</taxon>
        <taxon>Fabaceae</taxon>
        <taxon>Papilionoideae</taxon>
        <taxon>50 kb inversion clade</taxon>
        <taxon>genistoids sensu lato</taxon>
        <taxon>core genistoids</taxon>
        <taxon>Genisteae</taxon>
        <taxon>Lupinus</taxon>
    </lineage>
</organism>
<accession>A0A1J7HMI6</accession>
<sequence>MREAQISAAPLLLLNSDQIVQYRQPSVSLSLFRSDSNSIKPDPIIEFNNMILVVIVAEVLEEYAELMARVVEQMLRSAPLPRRLRFLIPLFSPRSRTVQA</sequence>
<dbReference type="Gramene" id="OIW14071">
    <property type="protein sequence ID" value="OIW14071"/>
    <property type="gene ID" value="TanjilG_11416"/>
</dbReference>
<keyword evidence="2" id="KW-1185">Reference proteome</keyword>
<dbReference type="EMBL" id="CM007364">
    <property type="protein sequence ID" value="OIW14071.1"/>
    <property type="molecule type" value="Genomic_DNA"/>
</dbReference>
<evidence type="ECO:0000313" key="1">
    <source>
        <dbReference type="EMBL" id="OIW14071.1"/>
    </source>
</evidence>
<evidence type="ECO:0000313" key="2">
    <source>
        <dbReference type="Proteomes" id="UP000188354"/>
    </source>
</evidence>
<protein>
    <submittedName>
        <fullName evidence="1">Uncharacterized protein</fullName>
    </submittedName>
</protein>
<gene>
    <name evidence="1" type="ORF">TanjilG_11416</name>
</gene>
<dbReference type="AlphaFoldDB" id="A0A1J7HMI6"/>
<dbReference type="Proteomes" id="UP000188354">
    <property type="component" value="Chromosome LG04"/>
</dbReference>
<name>A0A1J7HMI6_LUPAN</name>
<dbReference type="PANTHER" id="PTHR48175:SF3">
    <property type="entry name" value="OS04G0581700 PROTEIN"/>
    <property type="match status" value="1"/>
</dbReference>
<reference evidence="1 2" key="1">
    <citation type="journal article" date="2017" name="Plant Biotechnol. J.">
        <title>A comprehensive draft genome sequence for lupin (Lupinus angustifolius), an emerging health food: insights into plant-microbe interactions and legume evolution.</title>
        <authorList>
            <person name="Hane J.K."/>
            <person name="Ming Y."/>
            <person name="Kamphuis L.G."/>
            <person name="Nelson M.N."/>
            <person name="Garg G."/>
            <person name="Atkins C.A."/>
            <person name="Bayer P.E."/>
            <person name="Bravo A."/>
            <person name="Bringans S."/>
            <person name="Cannon S."/>
            <person name="Edwards D."/>
            <person name="Foley R."/>
            <person name="Gao L.L."/>
            <person name="Harrison M.J."/>
            <person name="Huang W."/>
            <person name="Hurgobin B."/>
            <person name="Li S."/>
            <person name="Liu C.W."/>
            <person name="McGrath A."/>
            <person name="Morahan G."/>
            <person name="Murray J."/>
            <person name="Weller J."/>
            <person name="Jian J."/>
            <person name="Singh K.B."/>
        </authorList>
    </citation>
    <scope>NUCLEOTIDE SEQUENCE [LARGE SCALE GENOMIC DNA]</scope>
    <source>
        <strain evidence="2">cv. Tanjil</strain>
        <tissue evidence="1">Whole plant</tissue>
    </source>
</reference>